<dbReference type="SUPFAM" id="SSF51445">
    <property type="entry name" value="(Trans)glycosidases"/>
    <property type="match status" value="1"/>
</dbReference>
<dbReference type="InterPro" id="IPR013783">
    <property type="entry name" value="Ig-like_fold"/>
</dbReference>
<dbReference type="PRINTS" id="PR00133">
    <property type="entry name" value="GLHYDRLASE3"/>
</dbReference>
<dbReference type="Proteomes" id="UP000183015">
    <property type="component" value="Unassembled WGS sequence"/>
</dbReference>
<dbReference type="SMART" id="SM00606">
    <property type="entry name" value="CBD_IV"/>
    <property type="match status" value="2"/>
</dbReference>
<proteinExistence type="inferred from homology"/>
<dbReference type="CDD" id="cd04080">
    <property type="entry name" value="CBM6_cellulase-like"/>
    <property type="match status" value="2"/>
</dbReference>
<evidence type="ECO:0000313" key="15">
    <source>
        <dbReference type="Proteomes" id="UP000183015"/>
    </source>
</evidence>
<keyword evidence="3" id="KW-0964">Secreted</keyword>
<dbReference type="PROSITE" id="PS51175">
    <property type="entry name" value="CBM6"/>
    <property type="match status" value="2"/>
</dbReference>
<sequence length="1311" mass="132468">MGLLALSLVGAHTSAYAAGSAPFGGTAAAVPGTVQAANYDTGGPNVAYDVTAANGTANNYRTDGVDLETTADTTDTTPPGGAYDMGWETPGQWFKYTVDVATAGSYSVAFRVSSPYGITDALHLADASGTNLTGPVAVPNTGGYETWTTVTATLTLPAGQQTLTLDQDSNGWNFHAMAFTQGSGGGGGGSSGSAPFGGTAAAVPGTVQAANYDTGGANVAYDVTAANGTANNYRTDGVDLETTADTSDTAPPGGAYDMGWETPGQWFKYTVNVATAGTYTASFRVSSPYAITDALHLANASGTNLTGPVAVPDTGGYQTWTTVTATLTLPAGQQTLTLDQDSNGWNFHFMAFTQGGSSGGGGGSGGGGPTEYCGTQDLALDQPTTASSTQDATDYPAADATDGNPGTRWSSAASDPQWLEVDLGSPQQICSVGLLWEAAYGKAFQIQVSDDGSTWNTIYSTTTGTGGSQTIPASVTDRYVRMDGTARGTQFGYSLFELDVYGLTTVAPVTGGNGNGGNGVCPWVGSTAPVAQRVQQVLNTMDQSEEVTLASGDGSTTYIGQVGGIPNLCIPPLNMEDGPSGVGDGNGGVTAFPDGENAAATWDRALIQQEGAAKGAEFAGKGVNISLGPTTNLVRDPRWGRTYETYGEDPYLAGQITSAEVNGLQGQGVMADVKHVAAYDQEQYPNGQNNETVGQQALEELYLAPFRTAVAGSAPASMMCSYAVVNGAPSCANAAMLERGLDEQADYGGFVVSDWGAAGNAVADAEGGMDIAMPFSDSSDVSAALTAGTLNQATLNSVVARILTQMFAFGLFDNPASGSLSATVTTAAHQQTALQLGEEGTVMLKNNGLLPLNPNGNESVAVLGTDGGAAVEIAGGGSGGVDSTNAVWPLTGIQKAVGPNVKVTYTPGDDNGTTDIPQAVAAAQAATDAVVYVSAPEGEESDLTTLDLSSADETMIADVAAVNPNTIVVINSGSPVTMPWLGSVAGVFENWYGGQETGAAVAALLFGTVNPSGKLPVTFPSSLGQVPAQTTAQWPGTATGTVYSEGVDIGYRWYQSQNITPAFPFGFGLSYTTFAFSNLSVGGFDADGRATVTATVTNTGSVAGADVAQMYVGDPAAGQDPPEQLRGFQRVMLNPGQSTTVSFPLAVHDLASWSSADNQWEAQAGTYSIKVGDSSASLPMSGTTSLAHTLTGQVAAGASYAGVSLANTAVSANVTPNSGVPGAETVGVVNPFGYSSPKGAAVSFPMQAVDSAGTQAALTFTATGLPPGITIASNGTVSGSGSTLGTYTVTVTATDAEGASGSATFVWSVVQ</sequence>
<feature type="compositionally biased region" description="Low complexity" evidence="10">
    <location>
        <begin position="389"/>
        <end position="402"/>
    </location>
</feature>
<dbReference type="Pfam" id="PF05345">
    <property type="entry name" value="He_PIG"/>
    <property type="match status" value="1"/>
</dbReference>
<reference evidence="15" key="1">
    <citation type="submission" date="2016-10" db="EMBL/GenBank/DDBJ databases">
        <authorList>
            <person name="Varghese N."/>
        </authorList>
    </citation>
    <scope>NUCLEOTIDE SEQUENCE [LARGE SCALE GENOMIC DNA]</scope>
    <source>
        <strain evidence="15">DSM 45096 / BCRC 16803 / CGMCC 4.1857 / CIP 109030 / JCM 12277 / KCTC 19219 / NBRC 100920 / 33214</strain>
    </source>
</reference>
<evidence type="ECO:0000256" key="2">
    <source>
        <dbReference type="ARBA" id="ARBA00005336"/>
    </source>
</evidence>
<accession>A0A1H7UNU8</accession>
<dbReference type="Gene3D" id="2.60.120.260">
    <property type="entry name" value="Galactose-binding domain-like"/>
    <property type="match status" value="3"/>
</dbReference>
<dbReference type="STRING" id="235985.SAMN05414137_11665"/>
<evidence type="ECO:0000313" key="14">
    <source>
        <dbReference type="EMBL" id="SEL98425.1"/>
    </source>
</evidence>
<feature type="domain" description="CBM6" evidence="13">
    <location>
        <begin position="46"/>
        <end position="180"/>
    </location>
</feature>
<dbReference type="Gene3D" id="3.20.20.300">
    <property type="entry name" value="Glycoside hydrolase, family 3, N-terminal domain"/>
    <property type="match status" value="1"/>
</dbReference>
<dbReference type="InterPro" id="IPR005084">
    <property type="entry name" value="CBM6"/>
</dbReference>
<dbReference type="Pfam" id="PF00933">
    <property type="entry name" value="Glyco_hydro_3"/>
    <property type="match status" value="1"/>
</dbReference>
<dbReference type="InterPro" id="IPR026891">
    <property type="entry name" value="Fn3-like"/>
</dbReference>
<keyword evidence="4 11" id="KW-0732">Signal</keyword>
<keyword evidence="5" id="KW-0378">Hydrolase</keyword>
<evidence type="ECO:0000256" key="4">
    <source>
        <dbReference type="ARBA" id="ARBA00022729"/>
    </source>
</evidence>
<feature type="domain" description="F5/8 type C" evidence="12">
    <location>
        <begin position="368"/>
        <end position="503"/>
    </location>
</feature>
<name>A0A1H7UNU8_STRJI</name>
<dbReference type="GO" id="GO:0009251">
    <property type="term" value="P:glucan catabolic process"/>
    <property type="evidence" value="ECO:0007669"/>
    <property type="project" value="TreeGrafter"/>
</dbReference>
<evidence type="ECO:0000256" key="6">
    <source>
        <dbReference type="ARBA" id="ARBA00039579"/>
    </source>
</evidence>
<evidence type="ECO:0000256" key="7">
    <source>
        <dbReference type="ARBA" id="ARBA00041276"/>
    </source>
</evidence>
<dbReference type="Gene3D" id="2.60.40.10">
    <property type="entry name" value="Immunoglobulins"/>
    <property type="match status" value="2"/>
</dbReference>
<evidence type="ECO:0000259" key="12">
    <source>
        <dbReference type="PROSITE" id="PS50022"/>
    </source>
</evidence>
<dbReference type="InterPro" id="IPR036881">
    <property type="entry name" value="Glyco_hydro_3_C_sf"/>
</dbReference>
<dbReference type="InterPro" id="IPR008979">
    <property type="entry name" value="Galactose-bd-like_sf"/>
</dbReference>
<comment type="similarity">
    <text evidence="2">Belongs to the glycosyl hydrolase 3 family.</text>
</comment>
<evidence type="ECO:0000259" key="13">
    <source>
        <dbReference type="PROSITE" id="PS51175"/>
    </source>
</evidence>
<evidence type="ECO:0000256" key="9">
    <source>
        <dbReference type="ARBA" id="ARBA00041808"/>
    </source>
</evidence>
<dbReference type="InterPro" id="IPR000421">
    <property type="entry name" value="FA58C"/>
</dbReference>
<evidence type="ECO:0000256" key="1">
    <source>
        <dbReference type="ARBA" id="ARBA00004613"/>
    </source>
</evidence>
<dbReference type="eggNOG" id="COG1472">
    <property type="taxonomic scope" value="Bacteria"/>
</dbReference>
<dbReference type="SUPFAM" id="SSF49785">
    <property type="entry name" value="Galactose-binding domain-like"/>
    <property type="match status" value="3"/>
</dbReference>
<evidence type="ECO:0000256" key="5">
    <source>
        <dbReference type="ARBA" id="ARBA00022801"/>
    </source>
</evidence>
<dbReference type="InterPro" id="IPR001764">
    <property type="entry name" value="Glyco_hydro_3_N"/>
</dbReference>
<keyword evidence="15" id="KW-1185">Reference proteome</keyword>
<comment type="subcellular location">
    <subcellularLocation>
        <location evidence="1">Secreted</location>
    </subcellularLocation>
</comment>
<organism evidence="14 15">
    <name type="scientific">Streptacidiphilus jiangxiensis</name>
    <dbReference type="NCBI Taxonomy" id="235985"/>
    <lineage>
        <taxon>Bacteria</taxon>
        <taxon>Bacillati</taxon>
        <taxon>Actinomycetota</taxon>
        <taxon>Actinomycetes</taxon>
        <taxon>Kitasatosporales</taxon>
        <taxon>Streptomycetaceae</taxon>
        <taxon>Streptacidiphilus</taxon>
    </lineage>
</organism>
<dbReference type="Pfam" id="PF14310">
    <property type="entry name" value="Fn3-like"/>
    <property type="match status" value="1"/>
</dbReference>
<evidence type="ECO:0000256" key="8">
    <source>
        <dbReference type="ARBA" id="ARBA00041601"/>
    </source>
</evidence>
<dbReference type="Pfam" id="PF03422">
    <property type="entry name" value="CBM_6"/>
    <property type="match status" value="2"/>
</dbReference>
<dbReference type="InterPro" id="IPR050288">
    <property type="entry name" value="Cellulose_deg_GH3"/>
</dbReference>
<feature type="domain" description="CBM6" evidence="13">
    <location>
        <begin position="219"/>
        <end position="353"/>
    </location>
</feature>
<feature type="region of interest" description="Disordered" evidence="10">
    <location>
        <begin position="383"/>
        <end position="413"/>
    </location>
</feature>
<dbReference type="PANTHER" id="PTHR42715">
    <property type="entry name" value="BETA-GLUCOSIDASE"/>
    <property type="match status" value="1"/>
</dbReference>
<evidence type="ECO:0000256" key="11">
    <source>
        <dbReference type="SAM" id="SignalP"/>
    </source>
</evidence>
<feature type="signal peptide" evidence="11">
    <location>
        <begin position="1"/>
        <end position="17"/>
    </location>
</feature>
<dbReference type="GO" id="GO:0005576">
    <property type="term" value="C:extracellular region"/>
    <property type="evidence" value="ECO:0007669"/>
    <property type="project" value="UniProtKB-SubCell"/>
</dbReference>
<dbReference type="InterPro" id="IPR017853">
    <property type="entry name" value="GH"/>
</dbReference>
<dbReference type="SMART" id="SM01217">
    <property type="entry name" value="Fn3_like"/>
    <property type="match status" value="1"/>
</dbReference>
<dbReference type="EMBL" id="FOAZ01000016">
    <property type="protein sequence ID" value="SEL98425.1"/>
    <property type="molecule type" value="Genomic_DNA"/>
</dbReference>
<dbReference type="GO" id="GO:0008422">
    <property type="term" value="F:beta-glucosidase activity"/>
    <property type="evidence" value="ECO:0007669"/>
    <property type="project" value="TreeGrafter"/>
</dbReference>
<protein>
    <recommendedName>
        <fullName evidence="6">Probable beta-glucosidase G</fullName>
    </recommendedName>
    <alternativeName>
        <fullName evidence="7">Beta-D-glucoside glucohydrolase G</fullName>
    </alternativeName>
    <alternativeName>
        <fullName evidence="8">Cellobiase G</fullName>
    </alternativeName>
    <alternativeName>
        <fullName evidence="9">Gentiobiase G</fullName>
    </alternativeName>
</protein>
<dbReference type="SUPFAM" id="SSF52279">
    <property type="entry name" value="Beta-D-glucan exohydrolase, C-terminal domain"/>
    <property type="match status" value="1"/>
</dbReference>
<dbReference type="Pfam" id="PF01915">
    <property type="entry name" value="Glyco_hydro_3_C"/>
    <property type="match status" value="1"/>
</dbReference>
<dbReference type="InterPro" id="IPR006584">
    <property type="entry name" value="Cellulose-bd_IV"/>
</dbReference>
<evidence type="ECO:0000256" key="3">
    <source>
        <dbReference type="ARBA" id="ARBA00022525"/>
    </source>
</evidence>
<dbReference type="PROSITE" id="PS50022">
    <property type="entry name" value="FA58C_3"/>
    <property type="match status" value="1"/>
</dbReference>
<feature type="chain" id="PRO_5010314907" description="Probable beta-glucosidase G" evidence="11">
    <location>
        <begin position="18"/>
        <end position="1311"/>
    </location>
</feature>
<evidence type="ECO:0000256" key="10">
    <source>
        <dbReference type="SAM" id="MobiDB-lite"/>
    </source>
</evidence>
<dbReference type="GO" id="GO:0030246">
    <property type="term" value="F:carbohydrate binding"/>
    <property type="evidence" value="ECO:0007669"/>
    <property type="project" value="InterPro"/>
</dbReference>
<dbReference type="InterPro" id="IPR002772">
    <property type="entry name" value="Glyco_hydro_3_C"/>
</dbReference>
<dbReference type="PANTHER" id="PTHR42715:SF12">
    <property type="entry name" value="BETA-GLUCOSIDASE G-RELATED"/>
    <property type="match status" value="1"/>
</dbReference>
<gene>
    <name evidence="14" type="ORF">SAMN05414137_11665</name>
</gene>
<dbReference type="InterPro" id="IPR036962">
    <property type="entry name" value="Glyco_hydro_3_N_sf"/>
</dbReference>
<dbReference type="Pfam" id="PF00754">
    <property type="entry name" value="F5_F8_type_C"/>
    <property type="match status" value="1"/>
</dbReference>
<dbReference type="Gene3D" id="3.40.50.1700">
    <property type="entry name" value="Glycoside hydrolase family 3 C-terminal domain"/>
    <property type="match status" value="1"/>
</dbReference>